<dbReference type="Proteomes" id="UP001292913">
    <property type="component" value="Unassembled WGS sequence"/>
</dbReference>
<protein>
    <submittedName>
        <fullName evidence="3">DUF1735 and LamG domain-containing protein</fullName>
    </submittedName>
</protein>
<dbReference type="SUPFAM" id="SSF49899">
    <property type="entry name" value="Concanavalin A-like lectins/glucanases"/>
    <property type="match status" value="1"/>
</dbReference>
<evidence type="ECO:0000313" key="3">
    <source>
        <dbReference type="EMBL" id="MDY7256123.1"/>
    </source>
</evidence>
<organism evidence="3 4">
    <name type="scientific">Bacteroides vicugnae</name>
    <dbReference type="NCBI Taxonomy" id="3037989"/>
    <lineage>
        <taxon>Bacteria</taxon>
        <taxon>Pseudomonadati</taxon>
        <taxon>Bacteroidota</taxon>
        <taxon>Bacteroidia</taxon>
        <taxon>Bacteroidales</taxon>
        <taxon>Bacteroidaceae</taxon>
        <taxon>Bacteroides</taxon>
    </lineage>
</organism>
<proteinExistence type="predicted"/>
<dbReference type="Pfam" id="PF13385">
    <property type="entry name" value="Laminin_G_3"/>
    <property type="match status" value="1"/>
</dbReference>
<comment type="caution">
    <text evidence="3">The sequence shown here is derived from an EMBL/GenBank/DDBJ whole genome shotgun (WGS) entry which is preliminary data.</text>
</comment>
<evidence type="ECO:0000256" key="1">
    <source>
        <dbReference type="SAM" id="SignalP"/>
    </source>
</evidence>
<evidence type="ECO:0000259" key="2">
    <source>
        <dbReference type="Pfam" id="PF08522"/>
    </source>
</evidence>
<evidence type="ECO:0000313" key="4">
    <source>
        <dbReference type="Proteomes" id="UP001292913"/>
    </source>
</evidence>
<accession>A0ABU5HIU6</accession>
<feature type="chain" id="PRO_5046826368" evidence="1">
    <location>
        <begin position="29"/>
        <end position="423"/>
    </location>
</feature>
<dbReference type="EMBL" id="JARZAK010000001">
    <property type="protein sequence ID" value="MDY7256123.1"/>
    <property type="molecule type" value="Genomic_DNA"/>
</dbReference>
<dbReference type="PROSITE" id="PS51257">
    <property type="entry name" value="PROKAR_LIPOPROTEIN"/>
    <property type="match status" value="1"/>
</dbReference>
<dbReference type="InterPro" id="IPR013728">
    <property type="entry name" value="BT_3987-like_N"/>
</dbReference>
<keyword evidence="1" id="KW-0732">Signal</keyword>
<dbReference type="Gene3D" id="2.60.40.1740">
    <property type="entry name" value="hypothetical protein (bacova_03559)"/>
    <property type="match status" value="1"/>
</dbReference>
<name>A0ABU5HIU6_9BACE</name>
<feature type="domain" description="BT-3987-like N-terminal" evidence="2">
    <location>
        <begin position="41"/>
        <end position="159"/>
    </location>
</feature>
<reference evidence="3 4" key="1">
    <citation type="submission" date="2023-04" db="EMBL/GenBank/DDBJ databases">
        <title>Bacteroides pacosi sp. nov., isolated from the fecal material of an alpaca.</title>
        <authorList>
            <person name="Miller S."/>
            <person name="Hendry M."/>
            <person name="King J."/>
            <person name="Sankaranarayanan K."/>
            <person name="Lawson P.A."/>
        </authorList>
    </citation>
    <scope>NUCLEOTIDE SEQUENCE [LARGE SCALE GENOMIC DNA]</scope>
    <source>
        <strain evidence="3 4">A2-P53</strain>
    </source>
</reference>
<gene>
    <name evidence="3" type="ORF">QHG74_00095</name>
</gene>
<keyword evidence="4" id="KW-1185">Reference proteome</keyword>
<sequence>MKTTKIFRSILCTASLSSLTAAMLLSLAACDNKDYSNASPFDSVVYLDVAQQKDVTSFPFNRLIETGQQTIAAQLSQPTGSDVNVSIKVDPTLVNTYNARLETDYTLLDPKYYTLSTEQAVIPQGKTISAPVTIDFDALTELTIDAGYLLPVTISQATGGIGILDGSKTICYIIRRSSAITTAVNLKDNYFEVPGFDKNSPTADIVNDLKQLTYEAIIRVNDFKYGAKTKNICTIMGIEQYCLLRLGDTGFPLQQLQFAANENKIPNADNSKLLLPNEWYHVAVVYDTEARTASIYLDGREQSRAEDYGNGLPINLGMQERGKQFMFKIGHSYGEPDDMSRQLDGEICEVRIWNTARTQEEIYKNMYNIEDPENAPGLCAYWKFNEGEGDIAKDFSGHGNDAKAHNKAVLWPAGIEVTQKNKE</sequence>
<dbReference type="Pfam" id="PF08522">
    <property type="entry name" value="BT_3987-like_N"/>
    <property type="match status" value="1"/>
</dbReference>
<dbReference type="Gene3D" id="2.60.120.200">
    <property type="match status" value="1"/>
</dbReference>
<dbReference type="InterPro" id="IPR013320">
    <property type="entry name" value="ConA-like_dom_sf"/>
</dbReference>
<dbReference type="RefSeq" id="WP_322019113.1">
    <property type="nucleotide sequence ID" value="NZ_JARZAK010000001.1"/>
</dbReference>
<feature type="signal peptide" evidence="1">
    <location>
        <begin position="1"/>
        <end position="28"/>
    </location>
</feature>